<dbReference type="EMBL" id="CP014143">
    <property type="protein sequence ID" value="AOS95576.1"/>
    <property type="molecule type" value="Genomic_DNA"/>
</dbReference>
<accession>A0A1C9W341</accession>
<dbReference type="AlphaFoldDB" id="A0A1C9W341"/>
<keyword evidence="3" id="KW-1185">Reference proteome</keyword>
<evidence type="ECO:0000313" key="2">
    <source>
        <dbReference type="EMBL" id="AOS95576.1"/>
    </source>
</evidence>
<protein>
    <recommendedName>
        <fullName evidence="4">Spore Coat Protein U domain protein</fullName>
    </recommendedName>
</protein>
<gene>
    <name evidence="2" type="ORF">AUP74_00100</name>
</gene>
<feature type="chain" id="PRO_5008895323" description="Spore Coat Protein U domain protein" evidence="1">
    <location>
        <begin position="23"/>
        <end position="192"/>
    </location>
</feature>
<feature type="signal peptide" evidence="1">
    <location>
        <begin position="1"/>
        <end position="22"/>
    </location>
</feature>
<dbReference type="OrthoDB" id="5739386at2"/>
<reference evidence="3" key="1">
    <citation type="submission" date="2016-01" db="EMBL/GenBank/DDBJ databases">
        <title>Complete genome sequence of Microbulbifer sp. CCB-MM1, a halophile isolated from Matang Mangrove Forest, Perak.</title>
        <authorList>
            <person name="Moh T.H."/>
            <person name="Dinesh B."/>
            <person name="Lau N.-S."/>
            <person name="Go F."/>
            <person name="Alexander Chong S.-C."/>
        </authorList>
    </citation>
    <scope>NUCLEOTIDE SEQUENCE [LARGE SCALE GENOMIC DNA]</scope>
    <source>
        <strain evidence="3">CCB-MM1</strain>
    </source>
</reference>
<organism evidence="2 3">
    <name type="scientific">Microbulbifer aggregans</name>
    <dbReference type="NCBI Taxonomy" id="1769779"/>
    <lineage>
        <taxon>Bacteria</taxon>
        <taxon>Pseudomonadati</taxon>
        <taxon>Pseudomonadota</taxon>
        <taxon>Gammaproteobacteria</taxon>
        <taxon>Cellvibrionales</taxon>
        <taxon>Microbulbiferaceae</taxon>
        <taxon>Microbulbifer</taxon>
    </lineage>
</organism>
<sequence length="192" mass="19239" precursor="true">MKTSIRMLLTAIALAVATSTHAATDGVEGTGAHATSTGTVDVTLTITPSIIVTGFSDVDFNSSTTEVPQNICVGGTGFQEFSVDFASVNGNAVIGSGATDPFLMAGTTLTSETVPYSVEFANSAGASAGSGIVSTDGTTGANTFLRQASVADCETGGVTNATLILDIGAAFDFSALNDSEYTDVLTIQVSAN</sequence>
<name>A0A1C9W341_9GAMM</name>
<dbReference type="KEGG" id="micc:AUP74_00100"/>
<evidence type="ECO:0000313" key="3">
    <source>
        <dbReference type="Proteomes" id="UP000095672"/>
    </source>
</evidence>
<dbReference type="Proteomes" id="UP000095672">
    <property type="component" value="Chromosome"/>
</dbReference>
<evidence type="ECO:0000256" key="1">
    <source>
        <dbReference type="SAM" id="SignalP"/>
    </source>
</evidence>
<keyword evidence="1" id="KW-0732">Signal</keyword>
<dbReference type="STRING" id="1769779.AUP74_00100"/>
<proteinExistence type="predicted"/>
<dbReference type="RefSeq" id="WP_069945832.1">
    <property type="nucleotide sequence ID" value="NZ_CP014143.1"/>
</dbReference>
<evidence type="ECO:0008006" key="4">
    <source>
        <dbReference type="Google" id="ProtNLM"/>
    </source>
</evidence>